<evidence type="ECO:0000256" key="1">
    <source>
        <dbReference type="SAM" id="MobiDB-lite"/>
    </source>
</evidence>
<feature type="region of interest" description="Disordered" evidence="1">
    <location>
        <begin position="28"/>
        <end position="170"/>
    </location>
</feature>
<evidence type="ECO:0000313" key="3">
    <source>
        <dbReference type="Proteomes" id="UP000253742"/>
    </source>
</evidence>
<proteinExistence type="predicted"/>
<protein>
    <recommendedName>
        <fullName evidence="4">Lipoprotein</fullName>
    </recommendedName>
</protein>
<dbReference type="Proteomes" id="UP000253742">
    <property type="component" value="Unassembled WGS sequence"/>
</dbReference>
<feature type="compositionally biased region" description="Pro residues" evidence="1">
    <location>
        <begin position="118"/>
        <end position="129"/>
    </location>
</feature>
<dbReference type="PROSITE" id="PS51257">
    <property type="entry name" value="PROKAR_LIPOPROTEIN"/>
    <property type="match status" value="1"/>
</dbReference>
<gene>
    <name evidence="2" type="ORF">DVZ84_00200</name>
</gene>
<organism evidence="2 3">
    <name type="scientific">Streptomyces parvulus</name>
    <dbReference type="NCBI Taxonomy" id="146923"/>
    <lineage>
        <taxon>Bacteria</taxon>
        <taxon>Bacillati</taxon>
        <taxon>Actinomycetota</taxon>
        <taxon>Actinomycetes</taxon>
        <taxon>Kitasatosporales</taxon>
        <taxon>Streptomycetaceae</taxon>
        <taxon>Streptomyces</taxon>
    </lineage>
</organism>
<dbReference type="STRING" id="146923.Spa2297_04910"/>
<evidence type="ECO:0008006" key="4">
    <source>
        <dbReference type="Google" id="ProtNLM"/>
    </source>
</evidence>
<reference evidence="2 3" key="1">
    <citation type="submission" date="2018-07" db="EMBL/GenBank/DDBJ databases">
        <title>Genome guided investigation of antibiotics producing actinomycetales strain isolated from a Macau mangrove ecosystem.</title>
        <authorList>
            <person name="Hu D."/>
        </authorList>
    </citation>
    <scope>NUCLEOTIDE SEQUENCE [LARGE SCALE GENOMIC DNA]</scope>
    <source>
        <strain evidence="2 3">2297</strain>
    </source>
</reference>
<name>A0A369VFT1_9ACTN</name>
<sequence>MARVHRTRTTATLLVTVAVTALTGCTTVQNPATADPAGPGARSSAPRPDGPSEPRVVQAPAREALEMIGSPPASDDRAARRPRGTEPPAALPRPEAPAPSARPEQRPRPETPARTARPAPPGPKVPDLPHPTSAGRTPGQNADVCSLGRRYGGWRPGSPEARICDQAYGR</sequence>
<dbReference type="AlphaFoldDB" id="A0A369VFT1"/>
<comment type="caution">
    <text evidence="2">The sequence shown here is derived from an EMBL/GenBank/DDBJ whole genome shotgun (WGS) entry which is preliminary data.</text>
</comment>
<evidence type="ECO:0000313" key="2">
    <source>
        <dbReference type="EMBL" id="RDD90700.1"/>
    </source>
</evidence>
<dbReference type="EMBL" id="QQBH01000001">
    <property type="protein sequence ID" value="RDD90700.1"/>
    <property type="molecule type" value="Genomic_DNA"/>
</dbReference>
<accession>A0A369VFT1</accession>
<dbReference type="OrthoDB" id="4338732at2"/>